<keyword evidence="2" id="KW-1185">Reference proteome</keyword>
<dbReference type="EMBL" id="CACVBS010000035">
    <property type="protein sequence ID" value="CAA7262200.1"/>
    <property type="molecule type" value="Genomic_DNA"/>
</dbReference>
<evidence type="ECO:0000313" key="1">
    <source>
        <dbReference type="EMBL" id="CAA7262200.1"/>
    </source>
</evidence>
<protein>
    <submittedName>
        <fullName evidence="1">Uncharacterized protein</fullName>
    </submittedName>
</protein>
<reference evidence="1 2" key="1">
    <citation type="submission" date="2020-01" db="EMBL/GenBank/DDBJ databases">
        <authorList>
            <person name="Gupta K D."/>
        </authorList>
    </citation>
    <scope>NUCLEOTIDE SEQUENCE [LARGE SCALE GENOMIC DNA]</scope>
</reference>
<organism evidence="1 2">
    <name type="scientific">Cyclocybe aegerita</name>
    <name type="common">Black poplar mushroom</name>
    <name type="synonym">Agrocybe aegerita</name>
    <dbReference type="NCBI Taxonomy" id="1973307"/>
    <lineage>
        <taxon>Eukaryota</taxon>
        <taxon>Fungi</taxon>
        <taxon>Dikarya</taxon>
        <taxon>Basidiomycota</taxon>
        <taxon>Agaricomycotina</taxon>
        <taxon>Agaricomycetes</taxon>
        <taxon>Agaricomycetidae</taxon>
        <taxon>Agaricales</taxon>
        <taxon>Agaricineae</taxon>
        <taxon>Bolbitiaceae</taxon>
        <taxon>Cyclocybe</taxon>
    </lineage>
</organism>
<gene>
    <name evidence="1" type="ORF">AAE3_LOCUS4359</name>
</gene>
<sequence>MNGFVGWLERPHRPNKGPSLLPHHVDKLGEANAGRTGLTRRKGSGLKLKAQHAIQEFYQHWRDAEETDLQSEIDVNAFRNEANVPSRLFVRSAYISLFERSEARFRNSGAVITGAPGAGKTIFLRYALSFICSMVEKRSYRSSGLSLTMIAISLPTLELRSLPTVFPVQAASPNPVRYGLWAKRRRLAPMWGLELWDEE</sequence>
<evidence type="ECO:0000313" key="2">
    <source>
        <dbReference type="Proteomes" id="UP000467700"/>
    </source>
</evidence>
<dbReference type="Proteomes" id="UP000467700">
    <property type="component" value="Unassembled WGS sequence"/>
</dbReference>
<accession>A0A8S0VUH8</accession>
<comment type="caution">
    <text evidence="1">The sequence shown here is derived from an EMBL/GenBank/DDBJ whole genome shotgun (WGS) entry which is preliminary data.</text>
</comment>
<proteinExistence type="predicted"/>
<name>A0A8S0VUH8_CYCAE</name>
<dbReference type="AlphaFoldDB" id="A0A8S0VUH8"/>